<dbReference type="RefSeq" id="WP_158927847.1">
    <property type="nucleotide sequence ID" value="NZ_CP047020.1"/>
</dbReference>
<accession>A0A6I6NEF2</accession>
<dbReference type="GO" id="GO:0003677">
    <property type="term" value="F:DNA binding"/>
    <property type="evidence" value="ECO:0007669"/>
    <property type="project" value="UniProtKB-KW"/>
</dbReference>
<dbReference type="Proteomes" id="UP000436138">
    <property type="component" value="Chromosome"/>
</dbReference>
<protein>
    <submittedName>
        <fullName evidence="1">Winged helix DNA-binding protein</fullName>
    </submittedName>
</protein>
<keyword evidence="2" id="KW-1185">Reference proteome</keyword>
<dbReference type="Gene3D" id="1.10.10.10">
    <property type="entry name" value="Winged helix-like DNA-binding domain superfamily/Winged helix DNA-binding domain"/>
    <property type="match status" value="1"/>
</dbReference>
<dbReference type="AlphaFoldDB" id="A0A6I6NEF2"/>
<dbReference type="InterPro" id="IPR036390">
    <property type="entry name" value="WH_DNA-bd_sf"/>
</dbReference>
<dbReference type="KEGG" id="sbro:GQF42_38935"/>
<reference evidence="1 2" key="1">
    <citation type="submission" date="2019-12" db="EMBL/GenBank/DDBJ databases">
        <title>Streptomyces sp. strain T44 isolated from rhizosphere soil of Broussonetia papyrifera.</title>
        <authorList>
            <person name="Mo P."/>
        </authorList>
    </citation>
    <scope>NUCLEOTIDE SEQUENCE [LARGE SCALE GENOMIC DNA]</scope>
    <source>
        <strain evidence="1 2">T44</strain>
    </source>
</reference>
<evidence type="ECO:0000313" key="2">
    <source>
        <dbReference type="Proteomes" id="UP000436138"/>
    </source>
</evidence>
<organism evidence="1 2">
    <name type="scientific">Streptomyces broussonetiae</name>
    <dbReference type="NCBI Taxonomy" id="2686304"/>
    <lineage>
        <taxon>Bacteria</taxon>
        <taxon>Bacillati</taxon>
        <taxon>Actinomycetota</taxon>
        <taxon>Actinomycetes</taxon>
        <taxon>Kitasatosporales</taxon>
        <taxon>Streptomycetaceae</taxon>
        <taxon>Streptomyces</taxon>
    </lineage>
</organism>
<keyword evidence="1" id="KW-0238">DNA-binding</keyword>
<gene>
    <name evidence="1" type="ORF">GQF42_38935</name>
</gene>
<dbReference type="SUPFAM" id="SSF46785">
    <property type="entry name" value="Winged helix' DNA-binding domain"/>
    <property type="match status" value="1"/>
</dbReference>
<evidence type="ECO:0000313" key="1">
    <source>
        <dbReference type="EMBL" id="QHA08450.1"/>
    </source>
</evidence>
<proteinExistence type="predicted"/>
<sequence length="151" mass="15931">MTTTAPRVDPRVIALAHYASRAVLERVLAPHGIDFLRSVTLRLTAVADRPVERAALVAEVVGAVKVTEAEAHRALEALMGAGLVSAEEPSHVHATDAGRKLYATTSAETAPVSARIYAGISEEDRAVTGRVLTLITERADAELAAAITRNS</sequence>
<dbReference type="InterPro" id="IPR036388">
    <property type="entry name" value="WH-like_DNA-bd_sf"/>
</dbReference>
<dbReference type="EMBL" id="CP047020">
    <property type="protein sequence ID" value="QHA08450.1"/>
    <property type="molecule type" value="Genomic_DNA"/>
</dbReference>
<name>A0A6I6NEF2_9ACTN</name>